<dbReference type="AlphaFoldDB" id="A0A2U9C8I0"/>
<dbReference type="EMBL" id="CP026256">
    <property type="protein sequence ID" value="AWP12768.1"/>
    <property type="molecule type" value="Genomic_DNA"/>
</dbReference>
<proteinExistence type="predicted"/>
<accession>A0A2U9C8I0</accession>
<evidence type="ECO:0000313" key="1">
    <source>
        <dbReference type="EMBL" id="AWP12768.1"/>
    </source>
</evidence>
<sequence>MPFTNQGVTSLRFVSYQQLVQTVHSKEVAMRFTAARHAHLLSPGSHETLLSIEKGRHSDQDYSQRCVNYKLF</sequence>
<name>A0A2U9C8I0_SCOMX</name>
<keyword evidence="2" id="KW-1185">Reference proteome</keyword>
<reference evidence="1 2" key="1">
    <citation type="submission" date="2017-12" db="EMBL/GenBank/DDBJ databases">
        <title>Integrating genomic resources of turbot (Scophthalmus maximus) in depth evaluation of genetic and physical mapping variation across individuals.</title>
        <authorList>
            <person name="Martinez P."/>
        </authorList>
    </citation>
    <scope>NUCLEOTIDE SEQUENCE [LARGE SCALE GENOMIC DNA]</scope>
</reference>
<evidence type="ECO:0000313" key="2">
    <source>
        <dbReference type="Proteomes" id="UP000246464"/>
    </source>
</evidence>
<organism evidence="1 2">
    <name type="scientific">Scophthalmus maximus</name>
    <name type="common">Turbot</name>
    <name type="synonym">Psetta maxima</name>
    <dbReference type="NCBI Taxonomy" id="52904"/>
    <lineage>
        <taxon>Eukaryota</taxon>
        <taxon>Metazoa</taxon>
        <taxon>Chordata</taxon>
        <taxon>Craniata</taxon>
        <taxon>Vertebrata</taxon>
        <taxon>Euteleostomi</taxon>
        <taxon>Actinopterygii</taxon>
        <taxon>Neopterygii</taxon>
        <taxon>Teleostei</taxon>
        <taxon>Neoteleostei</taxon>
        <taxon>Acanthomorphata</taxon>
        <taxon>Carangaria</taxon>
        <taxon>Pleuronectiformes</taxon>
        <taxon>Pleuronectoidei</taxon>
        <taxon>Scophthalmidae</taxon>
        <taxon>Scophthalmus</taxon>
    </lineage>
</organism>
<dbReference type="Proteomes" id="UP000246464">
    <property type="component" value="Chromosome 14"/>
</dbReference>
<gene>
    <name evidence="1" type="ORF">SMAX5B_006713</name>
</gene>
<protein>
    <submittedName>
        <fullName evidence="1">Uncharacterized protein</fullName>
    </submittedName>
</protein>